<gene>
    <name evidence="3" type="primary">LOC111347927</name>
</gene>
<dbReference type="Proteomes" id="UP000301870">
    <property type="component" value="Chromosome 1"/>
</dbReference>
<dbReference type="KEGG" id="sliu:111347927"/>
<dbReference type="PANTHER" id="PTHR24410:SF23">
    <property type="entry name" value="BTB DOMAIN-CONTAINING PROTEIN-RELATED"/>
    <property type="match status" value="1"/>
</dbReference>
<dbReference type="PROSITE" id="PS50097">
    <property type="entry name" value="BTB"/>
    <property type="match status" value="1"/>
</dbReference>
<dbReference type="AlphaFoldDB" id="A0A9J7DL72"/>
<dbReference type="GeneID" id="111347927"/>
<keyword evidence="2" id="KW-1185">Reference proteome</keyword>
<evidence type="ECO:0000259" key="1">
    <source>
        <dbReference type="PROSITE" id="PS50097"/>
    </source>
</evidence>
<evidence type="ECO:0000313" key="3">
    <source>
        <dbReference type="RefSeq" id="XP_022814098.1"/>
    </source>
</evidence>
<dbReference type="PANTHER" id="PTHR24410">
    <property type="entry name" value="HL07962P-RELATED"/>
    <property type="match status" value="1"/>
</dbReference>
<name>A0A9J7DL72_SPOLT</name>
<dbReference type="InterPro" id="IPR051481">
    <property type="entry name" value="BTB-POZ/Galectin-3-binding"/>
</dbReference>
<evidence type="ECO:0000313" key="2">
    <source>
        <dbReference type="Proteomes" id="UP000301870"/>
    </source>
</evidence>
<dbReference type="RefSeq" id="XP_022814098.1">
    <property type="nucleotide sequence ID" value="XM_022958330.1"/>
</dbReference>
<accession>A0A9J7DL72</accession>
<sequence length="339" mass="38720">MAFANFSKADGNWQPHSQQRHNLEAGAVRWLYTMAYNRIMSPQHVVTSCPCGRDLKQIRIETTEVVQKNNSLTAKVSVTNYNIPFATKTSREYVIGGVVSFQIKVVTAMVSNGHTMVYNNLIFVQFLKRRQNDELTYSIKFAAPELHMRDKQFTSDDGMWHLVHENKRQQYTFEVSVLLEVMPRVNSFAILYDDEELTDFELRGVDGSVRMHRAVMAASSPVLRRMLGGMWREATEGCVDMPGTTRATLQDLKNYVYMRTLPDSGLEELLLLSSYYMMPELEKRCVDKIVQNITAGSAFEVIEFAAKNKMTQLMLAVLDCVQSGSICVTEMRDHLQQPE</sequence>
<reference evidence="3" key="1">
    <citation type="submission" date="2025-08" db="UniProtKB">
        <authorList>
            <consortium name="RefSeq"/>
        </authorList>
    </citation>
    <scope>IDENTIFICATION</scope>
    <source>
        <strain evidence="3">Ishihara</strain>
        <tissue evidence="3">Whole body</tissue>
    </source>
</reference>
<organism evidence="2 3">
    <name type="scientific">Spodoptera litura</name>
    <name type="common">Asian cotton leafworm</name>
    <dbReference type="NCBI Taxonomy" id="69820"/>
    <lineage>
        <taxon>Eukaryota</taxon>
        <taxon>Metazoa</taxon>
        <taxon>Ecdysozoa</taxon>
        <taxon>Arthropoda</taxon>
        <taxon>Hexapoda</taxon>
        <taxon>Insecta</taxon>
        <taxon>Pterygota</taxon>
        <taxon>Neoptera</taxon>
        <taxon>Endopterygota</taxon>
        <taxon>Lepidoptera</taxon>
        <taxon>Glossata</taxon>
        <taxon>Ditrysia</taxon>
        <taxon>Noctuoidea</taxon>
        <taxon>Noctuidae</taxon>
        <taxon>Amphipyrinae</taxon>
        <taxon>Spodoptera</taxon>
    </lineage>
</organism>
<dbReference type="CDD" id="cd18186">
    <property type="entry name" value="BTB_POZ_ZBTB_KLHL-like"/>
    <property type="match status" value="1"/>
</dbReference>
<dbReference type="SUPFAM" id="SSF54695">
    <property type="entry name" value="POZ domain"/>
    <property type="match status" value="1"/>
</dbReference>
<dbReference type="Gene3D" id="3.30.710.10">
    <property type="entry name" value="Potassium Channel Kv1.1, Chain A"/>
    <property type="match status" value="1"/>
</dbReference>
<proteinExistence type="predicted"/>
<dbReference type="InterPro" id="IPR000210">
    <property type="entry name" value="BTB/POZ_dom"/>
</dbReference>
<protein>
    <submittedName>
        <fullName evidence="3">Uncharacterized protein LOC111347927 isoform X1</fullName>
    </submittedName>
</protein>
<dbReference type="InterPro" id="IPR011333">
    <property type="entry name" value="SKP1/BTB/POZ_sf"/>
</dbReference>
<dbReference type="SMART" id="SM00225">
    <property type="entry name" value="BTB"/>
    <property type="match status" value="1"/>
</dbReference>
<dbReference type="Pfam" id="PF00651">
    <property type="entry name" value="BTB"/>
    <property type="match status" value="1"/>
</dbReference>
<feature type="domain" description="BTB" evidence="1">
    <location>
        <begin position="198"/>
        <end position="257"/>
    </location>
</feature>
<dbReference type="OrthoDB" id="6359943at2759"/>